<accession>A0A1Q1NPM9</accession>
<name>A0A1Q1NPM9_PSEFL</name>
<evidence type="ECO:0000313" key="1">
    <source>
        <dbReference type="EMBL" id="AQM58465.1"/>
    </source>
</evidence>
<organism evidence="1">
    <name type="scientific">Pseudomonas fluorescens</name>
    <dbReference type="NCBI Taxonomy" id="294"/>
    <lineage>
        <taxon>Bacteria</taxon>
        <taxon>Pseudomonadati</taxon>
        <taxon>Pseudomonadota</taxon>
        <taxon>Gammaproteobacteria</taxon>
        <taxon>Pseudomonadales</taxon>
        <taxon>Pseudomonadaceae</taxon>
        <taxon>Pseudomonas</taxon>
    </lineage>
</organism>
<proteinExistence type="predicted"/>
<sequence>METVINIDGVAYTFVTQDEVTTLKVLTETTESKDTKPKKVDLPLAWIITRKSGVPLFALKPGKDDSPFRIITAEKLYAEKGQWFEPLARYYRELVWINPETTQAGSESHAAYKHVTWQELIDFAIVDRFSFTFHSGMPGDWKFRAVGGAEFLMVFMEDKPYWTDGIGQVPFAVNTYRKYLRETKQVELAIKLAGETGVTWGDGKAYTGAERGPKDVYDNFIILRGILWAKENCKLVVKKDTVYDKGIPHTIELTDAPYVPVSNAKLINPISQGDMDQYGAWNK</sequence>
<dbReference type="AlphaFoldDB" id="A0A1Q1NPM9"/>
<protein>
    <submittedName>
        <fullName evidence="1">Uncharacterized protein</fullName>
    </submittedName>
</protein>
<reference evidence="1" key="1">
    <citation type="journal article" date="2017" name="PLoS ONE">
        <title>Contribution of the Pseudomonas fluorescens MFE01 Type VI Secretion System to Biofilm Formation.</title>
        <authorList>
            <person name="Gallique M."/>
            <person name="Decoin V."/>
            <person name="Barbey C."/>
            <person name="Rosay T."/>
            <person name="Feuilloley M.G."/>
            <person name="Orange N."/>
            <person name="Merieau A."/>
        </authorList>
    </citation>
    <scope>NUCLEOTIDE SEQUENCE</scope>
    <source>
        <strain evidence="1">MFE01</strain>
    </source>
</reference>
<dbReference type="EMBL" id="KX907122">
    <property type="protein sequence ID" value="AQM58465.1"/>
    <property type="molecule type" value="Genomic_DNA"/>
</dbReference>